<dbReference type="GeneID" id="119720327"/>
<feature type="transmembrane region" description="Helical" evidence="2">
    <location>
        <begin position="511"/>
        <end position="535"/>
    </location>
</feature>
<organism evidence="5 6">
    <name type="scientific">Patiria miniata</name>
    <name type="common">Bat star</name>
    <name type="synonym">Asterina miniata</name>
    <dbReference type="NCBI Taxonomy" id="46514"/>
    <lineage>
        <taxon>Eukaryota</taxon>
        <taxon>Metazoa</taxon>
        <taxon>Echinodermata</taxon>
        <taxon>Eleutherozoa</taxon>
        <taxon>Asterozoa</taxon>
        <taxon>Asteroidea</taxon>
        <taxon>Valvatacea</taxon>
        <taxon>Valvatida</taxon>
        <taxon>Asterinidae</taxon>
        <taxon>Patiria</taxon>
    </lineage>
</organism>
<dbReference type="PANTHER" id="PTHR46534">
    <property type="entry name" value="IGGFC_BINDING DOMAIN-CONTAINING PROTEIN"/>
    <property type="match status" value="1"/>
</dbReference>
<reference evidence="5" key="1">
    <citation type="submission" date="2022-11" db="UniProtKB">
        <authorList>
            <consortium name="EnsemblMetazoa"/>
        </authorList>
    </citation>
    <scope>IDENTIFICATION</scope>
</reference>
<proteinExistence type="predicted"/>
<feature type="compositionally biased region" description="Basic and acidic residues" evidence="1">
    <location>
        <begin position="686"/>
        <end position="696"/>
    </location>
</feature>
<dbReference type="PANTHER" id="PTHR46534:SF1">
    <property type="entry name" value="IGGFC-BINDING PROTEIN N-TERMINAL DOMAIN-CONTAINING PROTEIN"/>
    <property type="match status" value="1"/>
</dbReference>
<keyword evidence="2" id="KW-1133">Transmembrane helix</keyword>
<evidence type="ECO:0000313" key="6">
    <source>
        <dbReference type="Proteomes" id="UP000887568"/>
    </source>
</evidence>
<evidence type="ECO:0000256" key="2">
    <source>
        <dbReference type="SAM" id="Phobius"/>
    </source>
</evidence>
<dbReference type="AlphaFoldDB" id="A0A913Z570"/>
<name>A0A913Z570_PATMI</name>
<evidence type="ECO:0000256" key="1">
    <source>
        <dbReference type="SAM" id="MobiDB-lite"/>
    </source>
</evidence>
<sequence>MRWPVLYPPLSVLLWIVAVLYITPANGVQNGNDPCPVADSKGTEFVVAFMETMSPSADPRLYIIGASARSTRVTVQSPRDADITVSISHESRVKVVREEGPSTAAVLVTADHEVTVYGVEEGNSMDSFLVLPTDALGTEYYVVSYSISDRLQRDQRKSQFTLLGILDDTVVDITLSGTIEHEGQRYWSGDQIRVTLNRLQVVHFASADEDLTSTRIVASKKIGVLSGSKCADVPVNMRFCDHLVEMLPPVKSWGRSFITSPLFGRTSGDAFRIMAARDDTTVAVSLYGRATLHAGEFFEIEIMSNSSRSITADKPLLVMQYSLGGDADQTTGDPFMMLVPALEQFSSNAVFYTIDSSYSQLTDYANVIIECQDVRGLEHNLFEIPESSFGRLDRLRHTLDGREYCMAQMVLARGVHFLRHSKAETRFSLALYGMGVNQGSIAYGMPAGLRLLDHTCEGSITDTVTSTMLTPNANMPTQQYRTVVEIPGQHFVSPAPGPSVNETPTQSSGKFLTLAVFVALFSLVTILILVVYIVILRRRIRKLEAERKVYCRMQLSPVVVGADGYIGLDGSQHPERDYMTLNNPQGVWRLGRVRRTGRSPGGVPYVTNTAINTNSNGISHISEPTLVPNNRNSVHGAAARRKSSAPETFNRISVDSNHALRFSRRNSSNDALSISSRQGSTSTRHSPPESHENDSV</sequence>
<feature type="signal peptide" evidence="3">
    <location>
        <begin position="1"/>
        <end position="27"/>
    </location>
</feature>
<accession>A0A913Z570</accession>
<feature type="chain" id="PRO_5036857191" description="IgGFc-binding protein N-terminal domain-containing protein" evidence="3">
    <location>
        <begin position="28"/>
        <end position="696"/>
    </location>
</feature>
<dbReference type="OrthoDB" id="10068641at2759"/>
<protein>
    <recommendedName>
        <fullName evidence="4">IgGFc-binding protein N-terminal domain-containing protein</fullName>
    </recommendedName>
</protein>
<dbReference type="InterPro" id="IPR035234">
    <property type="entry name" value="IgGFc-bd_N"/>
</dbReference>
<dbReference type="Pfam" id="PF17517">
    <property type="entry name" value="IgGFc_binding"/>
    <property type="match status" value="1"/>
</dbReference>
<dbReference type="OMA" id="HPERDYM"/>
<evidence type="ECO:0000313" key="5">
    <source>
        <dbReference type="EnsemblMetazoa" id="XP_038045900.1"/>
    </source>
</evidence>
<dbReference type="EnsemblMetazoa" id="XM_038189972.1">
    <property type="protein sequence ID" value="XP_038045900.1"/>
    <property type="gene ID" value="LOC119720327"/>
</dbReference>
<keyword evidence="3" id="KW-0732">Signal</keyword>
<keyword evidence="2" id="KW-0472">Membrane</keyword>
<evidence type="ECO:0000259" key="4">
    <source>
        <dbReference type="Pfam" id="PF17517"/>
    </source>
</evidence>
<dbReference type="Proteomes" id="UP000887568">
    <property type="component" value="Unplaced"/>
</dbReference>
<feature type="compositionally biased region" description="Polar residues" evidence="1">
    <location>
        <begin position="665"/>
        <end position="685"/>
    </location>
</feature>
<keyword evidence="6" id="KW-1185">Reference proteome</keyword>
<feature type="domain" description="IgGFc-binding protein N-terminal" evidence="4">
    <location>
        <begin position="126"/>
        <end position="433"/>
    </location>
</feature>
<feature type="region of interest" description="Disordered" evidence="1">
    <location>
        <begin position="613"/>
        <end position="646"/>
    </location>
</feature>
<feature type="region of interest" description="Disordered" evidence="1">
    <location>
        <begin position="662"/>
        <end position="696"/>
    </location>
</feature>
<keyword evidence="2" id="KW-0812">Transmembrane</keyword>
<evidence type="ECO:0000256" key="3">
    <source>
        <dbReference type="SAM" id="SignalP"/>
    </source>
</evidence>
<dbReference type="RefSeq" id="XP_038045900.1">
    <property type="nucleotide sequence ID" value="XM_038189972.1"/>
</dbReference>